<dbReference type="AlphaFoldDB" id="A0A653A6P8"/>
<accession>A0A653A6P8</accession>
<evidence type="ECO:0000313" key="1">
    <source>
        <dbReference type="EMBL" id="VBB43711.1"/>
    </source>
</evidence>
<protein>
    <submittedName>
        <fullName evidence="1">Transposase</fullName>
    </submittedName>
</protein>
<organism evidence="1">
    <name type="scientific">uncultured Paludibacter sp</name>
    <dbReference type="NCBI Taxonomy" id="497635"/>
    <lineage>
        <taxon>Bacteria</taxon>
        <taxon>Pseudomonadati</taxon>
        <taxon>Bacteroidota</taxon>
        <taxon>Bacteroidia</taxon>
        <taxon>Bacteroidales</taxon>
        <taxon>Paludibacteraceae</taxon>
        <taxon>Paludibacter</taxon>
        <taxon>environmental samples</taxon>
    </lineage>
</organism>
<name>A0A653A6P8_9BACT</name>
<proteinExistence type="predicted"/>
<sequence length="73" mass="8559">MIIKNINNTNNFIAKYEKILEILKQFEAKSNFLNQIRYPPLNYIELIEVDLMAESLSTDSEYQLFRTLPSSVS</sequence>
<gene>
    <name evidence="1" type="ORF">TRIP_D210014</name>
</gene>
<reference evidence="1" key="1">
    <citation type="submission" date="2018-07" db="EMBL/GenBank/DDBJ databases">
        <authorList>
            <consortium name="Genoscope - CEA"/>
            <person name="William W."/>
        </authorList>
    </citation>
    <scope>NUCLEOTIDE SEQUENCE</scope>
    <source>
        <strain evidence="1">IK1</strain>
    </source>
</reference>
<dbReference type="EMBL" id="UPXZ01000014">
    <property type="protein sequence ID" value="VBB43711.1"/>
    <property type="molecule type" value="Genomic_DNA"/>
</dbReference>